<dbReference type="RefSeq" id="WP_268045170.1">
    <property type="nucleotide sequence ID" value="NZ_CP104064.1"/>
</dbReference>
<proteinExistence type="predicted"/>
<keyword evidence="2" id="KW-1185">Reference proteome</keyword>
<evidence type="ECO:0000313" key="2">
    <source>
        <dbReference type="Proteomes" id="UP001164803"/>
    </source>
</evidence>
<accession>A0ABY6Z4S2</accession>
<gene>
    <name evidence="1" type="ORF">NZD86_03840</name>
</gene>
<dbReference type="Pfam" id="PF16258">
    <property type="entry name" value="DUF4912"/>
    <property type="match status" value="1"/>
</dbReference>
<protein>
    <submittedName>
        <fullName evidence="1">DUF4912 domain-containing protein</fullName>
    </submittedName>
</protein>
<dbReference type="InterPro" id="IPR032585">
    <property type="entry name" value="DUF4912"/>
</dbReference>
<reference evidence="1" key="1">
    <citation type="submission" date="2022-08" db="EMBL/GenBank/DDBJ databases">
        <title>Alicyclobacillus dauci DSM2870, complete genome.</title>
        <authorList>
            <person name="Wang Q."/>
            <person name="Cai R."/>
            <person name="Wang Z."/>
        </authorList>
    </citation>
    <scope>NUCLEOTIDE SEQUENCE</scope>
    <source>
        <strain evidence="1">DSM 28700</strain>
    </source>
</reference>
<organism evidence="1 2">
    <name type="scientific">Alicyclobacillus dauci</name>
    <dbReference type="NCBI Taxonomy" id="1475485"/>
    <lineage>
        <taxon>Bacteria</taxon>
        <taxon>Bacillati</taxon>
        <taxon>Bacillota</taxon>
        <taxon>Bacilli</taxon>
        <taxon>Bacillales</taxon>
        <taxon>Alicyclobacillaceae</taxon>
        <taxon>Alicyclobacillus</taxon>
    </lineage>
</organism>
<dbReference type="EMBL" id="CP104064">
    <property type="protein sequence ID" value="WAH37657.1"/>
    <property type="molecule type" value="Genomic_DNA"/>
</dbReference>
<sequence>MDKSDLYDETWERKTGVSQVVGMVNNPDTIYVYFGVDEERKELTARHFCSHWSELPLYLCIYDVTGVWFDGYNAPLVRQIQVPSDAESWYVHGLEPDRNYVIDLATTTIGGRLFSIVRSDVVTLPPTRTATAQLHAKFMPVPSVANESIRYPYENEFDGYHFCEQQGEH</sequence>
<dbReference type="Proteomes" id="UP001164803">
    <property type="component" value="Chromosome"/>
</dbReference>
<evidence type="ECO:0000313" key="1">
    <source>
        <dbReference type="EMBL" id="WAH37657.1"/>
    </source>
</evidence>
<name>A0ABY6Z4S2_9BACL</name>